<protein>
    <submittedName>
        <fullName evidence="1">DUF2922 domain-containing protein</fullName>
    </submittedName>
</protein>
<organism evidence="1">
    <name type="scientific">Mesocestoides corti</name>
    <name type="common">Flatworm</name>
    <dbReference type="NCBI Taxonomy" id="53468"/>
    <lineage>
        <taxon>Eukaryota</taxon>
        <taxon>Metazoa</taxon>
        <taxon>Spiralia</taxon>
        <taxon>Lophotrochozoa</taxon>
        <taxon>Platyhelminthes</taxon>
        <taxon>Cestoda</taxon>
        <taxon>Eucestoda</taxon>
        <taxon>Cyclophyllidea</taxon>
        <taxon>Mesocestoididae</taxon>
        <taxon>Mesocestoides</taxon>
    </lineage>
</organism>
<proteinExistence type="predicted"/>
<dbReference type="AlphaFoldDB" id="A0A5K3FRM7"/>
<reference evidence="1" key="1">
    <citation type="submission" date="2019-11" db="UniProtKB">
        <authorList>
            <consortium name="WormBaseParasite"/>
        </authorList>
    </citation>
    <scope>IDENTIFICATION</scope>
</reference>
<accession>A0A5K3FRM7</accession>
<evidence type="ECO:0000313" key="1">
    <source>
        <dbReference type="WBParaSite" id="MCU_010969-RA"/>
    </source>
</evidence>
<name>A0A5K3FRM7_MESCO</name>
<dbReference type="WBParaSite" id="MCU_010969-RA">
    <property type="protein sequence ID" value="MCU_010969-RA"/>
    <property type="gene ID" value="MCU_010969"/>
</dbReference>
<sequence length="74" mass="8002">MLLLKPTITVKSVLWRTLTVDSIPTSHELSLLKDVLTANVLANPTAFCRSVTVNSAPVHASVTPNDIVQTNYNA</sequence>